<gene>
    <name evidence="2" type="ORF">PR048_009789</name>
</gene>
<evidence type="ECO:0000256" key="1">
    <source>
        <dbReference type="SAM" id="MobiDB-lite"/>
    </source>
</evidence>
<protein>
    <submittedName>
        <fullName evidence="2">Uncharacterized protein</fullName>
    </submittedName>
</protein>
<proteinExistence type="predicted"/>
<dbReference type="EMBL" id="JARBHB010000003">
    <property type="protein sequence ID" value="KAJ8890281.1"/>
    <property type="molecule type" value="Genomic_DNA"/>
</dbReference>
<reference evidence="2 3" key="1">
    <citation type="submission" date="2023-02" db="EMBL/GenBank/DDBJ databases">
        <title>LHISI_Scaffold_Assembly.</title>
        <authorList>
            <person name="Stuart O.P."/>
            <person name="Cleave R."/>
            <person name="Magrath M.J.L."/>
            <person name="Mikheyev A.S."/>
        </authorList>
    </citation>
    <scope>NUCLEOTIDE SEQUENCE [LARGE SCALE GENOMIC DNA]</scope>
    <source>
        <strain evidence="2">Daus_M_001</strain>
        <tissue evidence="2">Leg muscle</tissue>
    </source>
</reference>
<feature type="region of interest" description="Disordered" evidence="1">
    <location>
        <begin position="185"/>
        <end position="223"/>
    </location>
</feature>
<accession>A0ABQ9I0V7</accession>
<keyword evidence="3" id="KW-1185">Reference proteome</keyword>
<organism evidence="2 3">
    <name type="scientific">Dryococelus australis</name>
    <dbReference type="NCBI Taxonomy" id="614101"/>
    <lineage>
        <taxon>Eukaryota</taxon>
        <taxon>Metazoa</taxon>
        <taxon>Ecdysozoa</taxon>
        <taxon>Arthropoda</taxon>
        <taxon>Hexapoda</taxon>
        <taxon>Insecta</taxon>
        <taxon>Pterygota</taxon>
        <taxon>Neoptera</taxon>
        <taxon>Polyneoptera</taxon>
        <taxon>Phasmatodea</taxon>
        <taxon>Verophasmatodea</taxon>
        <taxon>Anareolatae</taxon>
        <taxon>Phasmatidae</taxon>
        <taxon>Eurycanthinae</taxon>
        <taxon>Dryococelus</taxon>
    </lineage>
</organism>
<evidence type="ECO:0000313" key="2">
    <source>
        <dbReference type="EMBL" id="KAJ8890281.1"/>
    </source>
</evidence>
<comment type="caution">
    <text evidence="2">The sequence shown here is derived from an EMBL/GenBank/DDBJ whole genome shotgun (WGS) entry which is preliminary data.</text>
</comment>
<evidence type="ECO:0000313" key="3">
    <source>
        <dbReference type="Proteomes" id="UP001159363"/>
    </source>
</evidence>
<dbReference type="Proteomes" id="UP001159363">
    <property type="component" value="Chromosome 3"/>
</dbReference>
<name>A0ABQ9I0V7_9NEOP</name>
<sequence>MRRRALLNEKWEKRENPEKTQLQVQRIDFGFRKIVHIETFPCPLNHVLPAGKFLELNGRQQGAAHLPPKVLRDIVCGRAKCLYNMPHIAPRKNSQSVKRISLLLSASRSAFASYFLKDEVFEIQSRRHLGIHRGFQLQHAPKDILRRLQAAVQWNIAHPALVDSDFWFICIDNGKPMRVIKVSMEQSRNERAGETGFPRKPVDQRHRPARFPHAKIRSDPTGD</sequence>